<gene>
    <name evidence="3" type="ORF">M0813_27526</name>
</gene>
<dbReference type="PROSITE" id="PS50004">
    <property type="entry name" value="C2"/>
    <property type="match status" value="1"/>
</dbReference>
<name>A0ABQ8XW01_9EUKA</name>
<feature type="compositionally biased region" description="Low complexity" evidence="1">
    <location>
        <begin position="159"/>
        <end position="181"/>
    </location>
</feature>
<dbReference type="InterPro" id="IPR000008">
    <property type="entry name" value="C2_dom"/>
</dbReference>
<reference evidence="3" key="1">
    <citation type="submission" date="2022-08" db="EMBL/GenBank/DDBJ databases">
        <title>Novel sulfate-reducing endosymbionts in the free-living metamonad Anaeramoeba.</title>
        <authorList>
            <person name="Jerlstrom-Hultqvist J."/>
            <person name="Cepicka I."/>
            <person name="Gallot-Lavallee L."/>
            <person name="Salas-Leiva D."/>
            <person name="Curtis B.A."/>
            <person name="Zahonova K."/>
            <person name="Pipaliya S."/>
            <person name="Dacks J."/>
            <person name="Roger A.J."/>
        </authorList>
    </citation>
    <scope>NUCLEOTIDE SEQUENCE</scope>
    <source>
        <strain evidence="3">Schooner1</strain>
    </source>
</reference>
<dbReference type="PANTHER" id="PTHR13076:SF9">
    <property type="entry name" value="COILED-COIL AND C2 DOMAIN-CONTAINING PROTEIN 1-LIKE"/>
    <property type="match status" value="1"/>
</dbReference>
<accession>A0ABQ8XW01</accession>
<organism evidence="3 4">
    <name type="scientific">Anaeramoeba flamelloides</name>
    <dbReference type="NCBI Taxonomy" id="1746091"/>
    <lineage>
        <taxon>Eukaryota</taxon>
        <taxon>Metamonada</taxon>
        <taxon>Anaeramoebidae</taxon>
        <taxon>Anaeramoeba</taxon>
    </lineage>
</organism>
<dbReference type="SUPFAM" id="SSF49562">
    <property type="entry name" value="C2 domain (Calcium/lipid-binding domain, CaLB)"/>
    <property type="match status" value="1"/>
</dbReference>
<feature type="domain" description="C2" evidence="2">
    <location>
        <begin position="1"/>
        <end position="106"/>
    </location>
</feature>
<evidence type="ECO:0000313" key="4">
    <source>
        <dbReference type="Proteomes" id="UP001150062"/>
    </source>
</evidence>
<dbReference type="Proteomes" id="UP001150062">
    <property type="component" value="Unassembled WGS sequence"/>
</dbReference>
<protein>
    <submittedName>
        <fullName evidence="3">Coiled-coil and c2 domain-containing protein 1-like</fullName>
    </submittedName>
</protein>
<evidence type="ECO:0000256" key="1">
    <source>
        <dbReference type="SAM" id="MobiDB-lite"/>
    </source>
</evidence>
<comment type="caution">
    <text evidence="3">The sequence shown here is derived from an EMBL/GenBank/DDBJ whole genome shotgun (WGS) entry which is preliminary data.</text>
</comment>
<evidence type="ECO:0000259" key="2">
    <source>
        <dbReference type="PROSITE" id="PS50004"/>
    </source>
</evidence>
<evidence type="ECO:0000313" key="3">
    <source>
        <dbReference type="EMBL" id="KAJ6236781.1"/>
    </source>
</evidence>
<dbReference type="InterPro" id="IPR035892">
    <property type="entry name" value="C2_domain_sf"/>
</dbReference>
<dbReference type="Gene3D" id="2.60.40.150">
    <property type="entry name" value="C2 domain"/>
    <property type="match status" value="1"/>
</dbReference>
<dbReference type="EMBL" id="JAOAOG010000242">
    <property type="protein sequence ID" value="KAJ6236781.1"/>
    <property type="molecule type" value="Genomic_DNA"/>
</dbReference>
<proteinExistence type="predicted"/>
<dbReference type="InterPro" id="IPR039725">
    <property type="entry name" value="CC2D1A/B"/>
</dbReference>
<dbReference type="PANTHER" id="PTHR13076">
    <property type="entry name" value="COILED-COIL AND C2 DOMAIN-CONTAINING PROTEIN 1-LIKE"/>
    <property type="match status" value="1"/>
</dbReference>
<keyword evidence="4" id="KW-1185">Reference proteome</keyword>
<feature type="region of interest" description="Disordered" evidence="1">
    <location>
        <begin position="159"/>
        <end position="188"/>
    </location>
</feature>
<sequence>MEVTVIKVSELTGKKLETFVQVNFPYPSKDVQTFQTPTIKGSNPEFNSKQSLRITRKKTFFTFCKRKKITFMLFQKGSWFSGDQLVGKIELVPSDFFTKCEIQQSFDLLNEKRKSIGSKLEVNLKIRTPLNGPQIKKITKSKLIIDEYLQALGLTNKPQQKQKQQQQQQPQKKQQQQQQQQNKTKTETIQTKVEKIDLKPNEGNPDNIDPIISFDILAQTIKDCDETIKKFRIENKEIPQNVLKKKKSTL</sequence>